<comment type="function">
    <text evidence="9">Plays an important role in the de novo pathway and in the salvage pathway of purine nucleotide biosynthesis. Catalyzes the first commited step in the biosynthesis of AMP from IMP.</text>
</comment>
<evidence type="ECO:0000256" key="3">
    <source>
        <dbReference type="ARBA" id="ARBA00022598"/>
    </source>
</evidence>
<evidence type="ECO:0000256" key="10">
    <source>
        <dbReference type="PROSITE-ProRule" id="PRU10134"/>
    </source>
</evidence>
<feature type="binding site" evidence="9">
    <location>
        <position position="39"/>
    </location>
    <ligand>
        <name>Mg(2+)</name>
        <dbReference type="ChEBI" id="CHEBI:18420"/>
    </ligand>
</feature>
<organism evidence="12 13">
    <name type="scientific">Trichoderma ghanense</name>
    <dbReference type="NCBI Taxonomy" id="65468"/>
    <lineage>
        <taxon>Eukaryota</taxon>
        <taxon>Fungi</taxon>
        <taxon>Dikarya</taxon>
        <taxon>Ascomycota</taxon>
        <taxon>Pezizomycotina</taxon>
        <taxon>Sordariomycetes</taxon>
        <taxon>Hypocreomycetidae</taxon>
        <taxon>Hypocreales</taxon>
        <taxon>Hypocreaceae</taxon>
        <taxon>Trichoderma</taxon>
    </lineage>
</organism>
<dbReference type="InterPro" id="IPR042110">
    <property type="entry name" value="Adenylosuccinate_synth_dom2"/>
</dbReference>
<feature type="binding site" evidence="9">
    <location>
        <position position="236"/>
    </location>
    <ligand>
        <name>IMP</name>
        <dbReference type="ChEBI" id="CHEBI:58053"/>
    </ligand>
</feature>
<dbReference type="PROSITE" id="PS00513">
    <property type="entry name" value="ADENYLOSUCCIN_SYN_2"/>
    <property type="match status" value="1"/>
</dbReference>
<keyword evidence="13" id="KW-1185">Reference proteome</keyword>
<keyword evidence="5 9" id="KW-0547">Nucleotide-binding</keyword>
<dbReference type="InterPro" id="IPR018220">
    <property type="entry name" value="Adenylosuccin_syn_GTP-bd"/>
</dbReference>
<keyword evidence="6 9" id="KW-0658">Purine biosynthesis</keyword>
<comment type="function">
    <text evidence="1">Plays an important role in the de novo pathway and in the salvage pathway of purine nucleotide biosynthesis. Catalyzes the first committed step in the biosynthesis of AMP from IMP.</text>
</comment>
<name>A0ABY2HF22_9HYPO</name>
<dbReference type="CDD" id="cd03108">
    <property type="entry name" value="AdSS"/>
    <property type="match status" value="1"/>
</dbReference>
<evidence type="ECO:0000256" key="9">
    <source>
        <dbReference type="HAMAP-Rule" id="MF_03125"/>
    </source>
</evidence>
<comment type="function">
    <text evidence="11">Plays an important role in the de novo pathway of purine nucleotide biosynthesis.</text>
</comment>
<evidence type="ECO:0000313" key="13">
    <source>
        <dbReference type="Proteomes" id="UP001642720"/>
    </source>
</evidence>
<keyword evidence="3 9" id="KW-0436">Ligase</keyword>
<dbReference type="SUPFAM" id="SSF52540">
    <property type="entry name" value="P-loop containing nucleoside triphosphate hydrolases"/>
    <property type="match status" value="1"/>
</dbReference>
<evidence type="ECO:0000256" key="2">
    <source>
        <dbReference type="ARBA" id="ARBA00011738"/>
    </source>
</evidence>
<evidence type="ECO:0000256" key="4">
    <source>
        <dbReference type="ARBA" id="ARBA00022723"/>
    </source>
</evidence>
<keyword evidence="7 9" id="KW-0460">Magnesium</keyword>
<dbReference type="PANTHER" id="PTHR11846:SF0">
    <property type="entry name" value="ADENYLOSUCCINATE SYNTHETASE"/>
    <property type="match status" value="1"/>
</dbReference>
<protein>
    <recommendedName>
        <fullName evidence="9 11">Adenylosuccinate synthetase</fullName>
        <shortName evidence="9">AMPSase</shortName>
        <shortName evidence="9">AdSS</shortName>
        <ecNumber evidence="9 11">6.3.4.4</ecNumber>
    </recommendedName>
    <alternativeName>
        <fullName evidence="9">IMP--aspartate ligase</fullName>
    </alternativeName>
</protein>
<evidence type="ECO:0000256" key="6">
    <source>
        <dbReference type="ARBA" id="ARBA00022755"/>
    </source>
</evidence>
<sequence>MATIILGAQWGDEGKGKLTDILAPEAQLCARAAGGHNAGHSIVANGVSYSFHLLPSGLVNPNCLNLIGSAVVAHIPSFFKELEELERKGLSKVHERIFISDRVHIDLDLHVAVDGLEELELGDRKVGTTGRGIGPCYSTKAARSGIRLAEVFNEQVFEQKLRRLASGFKKRYGDLLKYDVEEEIARFKEYRPKLAKYTVDAISFMKQAQEQNMKILCEGANALMLDLDWGSYPYVTSSSTGIGGMVTGLALDIRKIGEVIGVVKAYTTRVGSGAFKTEDLGEYGLICPFEHSKLADILLGLAMSCSNEAANGEPPLVELVDAADLVVVKYTTDVNHYTALNLTKLDVLDTFRTIKIAIAYKDPETGEKLESYPASLDILDRAEVIYHEMPGWNTPTTNAKTFEDLPKEAQDYILYIEKFVGVKIKWIGTGPDRDAMITRF</sequence>
<feature type="binding site" evidence="9">
    <location>
        <position position="129"/>
    </location>
    <ligand>
        <name>IMP</name>
        <dbReference type="ChEBI" id="CHEBI:58053"/>
    </ligand>
</feature>
<dbReference type="Gene3D" id="1.10.300.10">
    <property type="entry name" value="Adenylosuccinate Synthetase, subunit A, domain 2"/>
    <property type="match status" value="1"/>
</dbReference>
<dbReference type="Gene3D" id="3.40.440.10">
    <property type="entry name" value="Adenylosuccinate Synthetase, subunit A, domain 1"/>
    <property type="match status" value="1"/>
</dbReference>
<feature type="binding site" evidence="9">
    <location>
        <begin position="37"/>
        <end position="40"/>
    </location>
    <ligand>
        <name>IMP</name>
        <dbReference type="ChEBI" id="CHEBI:58053"/>
    </ligand>
</feature>
<dbReference type="PANTHER" id="PTHR11846">
    <property type="entry name" value="ADENYLOSUCCINATE SYNTHETASE"/>
    <property type="match status" value="1"/>
</dbReference>
<feature type="binding site" evidence="9">
    <location>
        <begin position="344"/>
        <end position="346"/>
    </location>
    <ligand>
        <name>GTP</name>
        <dbReference type="ChEBI" id="CHEBI:37565"/>
    </ligand>
</feature>
<dbReference type="InterPro" id="IPR042109">
    <property type="entry name" value="Adenylosuccinate_synth_dom1"/>
</dbReference>
<comment type="catalytic activity">
    <reaction evidence="9 11">
        <text>IMP + L-aspartate + GTP = N(6)-(1,2-dicarboxyethyl)-AMP + GDP + phosphate + 2 H(+)</text>
        <dbReference type="Rhea" id="RHEA:15753"/>
        <dbReference type="ChEBI" id="CHEBI:15378"/>
        <dbReference type="ChEBI" id="CHEBI:29991"/>
        <dbReference type="ChEBI" id="CHEBI:37565"/>
        <dbReference type="ChEBI" id="CHEBI:43474"/>
        <dbReference type="ChEBI" id="CHEBI:57567"/>
        <dbReference type="ChEBI" id="CHEBI:58053"/>
        <dbReference type="ChEBI" id="CHEBI:58189"/>
        <dbReference type="EC" id="6.3.4.4"/>
    </reaction>
</comment>
<comment type="subcellular location">
    <subcellularLocation>
        <location evidence="9">Cytoplasm</location>
    </subcellularLocation>
</comment>
<feature type="binding site" evidence="9">
    <location>
        <position position="221"/>
    </location>
    <ligand>
        <name>IMP</name>
        <dbReference type="ChEBI" id="CHEBI:58053"/>
    </ligand>
</feature>
<dbReference type="SMART" id="SM00788">
    <property type="entry name" value="Adenylsucc_synt"/>
    <property type="match status" value="1"/>
</dbReference>
<evidence type="ECO:0000256" key="5">
    <source>
        <dbReference type="ARBA" id="ARBA00022741"/>
    </source>
</evidence>
<keyword evidence="9" id="KW-0963">Cytoplasm</keyword>
<evidence type="ECO:0000256" key="11">
    <source>
        <dbReference type="RuleBase" id="RU000520"/>
    </source>
</evidence>
<comment type="pathway">
    <text evidence="9 11">Purine metabolism; AMP biosynthesis via de novo pathway; AMP from IMP: step 1/2.</text>
</comment>
<feature type="binding site" evidence="9">
    <location>
        <position position="143"/>
    </location>
    <ligand>
        <name>IMP</name>
        <dbReference type="ChEBI" id="CHEBI:58053"/>
        <note>ligand shared between dimeric partners</note>
    </ligand>
</feature>
<comment type="caution">
    <text evidence="12">The sequence shown here is derived from an EMBL/GenBank/DDBJ whole genome shotgun (WGS) entry which is preliminary data.</text>
</comment>
<feature type="binding site" evidence="9">
    <location>
        <begin position="11"/>
        <end position="17"/>
    </location>
    <ligand>
        <name>GTP</name>
        <dbReference type="ChEBI" id="CHEBI:37565"/>
    </ligand>
</feature>
<comment type="caution">
    <text evidence="9">Lacks conserved residue(s) required for the propagation of feature annotation.</text>
</comment>
<keyword evidence="4 9" id="KW-0479">Metal-binding</keyword>
<dbReference type="PROSITE" id="PS01266">
    <property type="entry name" value="ADENYLOSUCCIN_SYN_1"/>
    <property type="match status" value="1"/>
</dbReference>
<feature type="active site" description="Proton donor" evidence="9">
    <location>
        <position position="40"/>
    </location>
</feature>
<feature type="binding site" evidence="9">
    <location>
        <begin position="39"/>
        <end position="41"/>
    </location>
    <ligand>
        <name>GTP</name>
        <dbReference type="ChEBI" id="CHEBI:37565"/>
    </ligand>
</feature>
<evidence type="ECO:0000256" key="7">
    <source>
        <dbReference type="ARBA" id="ARBA00022842"/>
    </source>
</evidence>
<dbReference type="InterPro" id="IPR027417">
    <property type="entry name" value="P-loop_NTPase"/>
</dbReference>
<comment type="cofactor">
    <cofactor evidence="9">
        <name>Mg(2+)</name>
        <dbReference type="ChEBI" id="CHEBI:18420"/>
    </cofactor>
    <text evidence="9">Binds 1 Mg(2+) ion per subunit.</text>
</comment>
<feature type="binding site" evidence="9">
    <location>
        <begin position="428"/>
        <end position="430"/>
    </location>
    <ligand>
        <name>GTP</name>
        <dbReference type="ChEBI" id="CHEBI:37565"/>
    </ligand>
</feature>
<evidence type="ECO:0000256" key="1">
    <source>
        <dbReference type="ARBA" id="ARBA00003779"/>
    </source>
</evidence>
<dbReference type="EC" id="6.3.4.4" evidence="9 11"/>
<dbReference type="Gene3D" id="3.90.170.10">
    <property type="entry name" value="Adenylosuccinate Synthetase, subunit A, domain 3"/>
    <property type="match status" value="1"/>
</dbReference>
<dbReference type="Proteomes" id="UP001642720">
    <property type="component" value="Unassembled WGS sequence"/>
</dbReference>
<feature type="binding site" evidence="9">
    <location>
        <position position="12"/>
    </location>
    <ligand>
        <name>Mg(2+)</name>
        <dbReference type="ChEBI" id="CHEBI:18420"/>
    </ligand>
</feature>
<dbReference type="HAMAP" id="MF_00011">
    <property type="entry name" value="Adenylosucc_synth"/>
    <property type="match status" value="1"/>
</dbReference>
<reference evidence="12 13" key="1">
    <citation type="submission" date="2018-01" db="EMBL/GenBank/DDBJ databases">
        <title>Genome characterization of the sugarcane-associated fungus Trichoderma ghanense CCMA-1212 and their application in lignocelulose bioconversion.</title>
        <authorList>
            <person name="Steindorff A.S."/>
            <person name="Mendes T.D."/>
            <person name="Vilela E.S.D."/>
            <person name="Rodrigues D.S."/>
            <person name="Formighieri E.F."/>
            <person name="Melo I.S."/>
            <person name="Favaro L.C.L."/>
        </authorList>
    </citation>
    <scope>NUCLEOTIDE SEQUENCE [LARGE SCALE GENOMIC DNA]</scope>
    <source>
        <strain evidence="12 13">CCMA-1212</strain>
    </source>
</reference>
<comment type="subunit">
    <text evidence="2 9">Homodimer.</text>
</comment>
<dbReference type="InterPro" id="IPR001114">
    <property type="entry name" value="Adenylosuccinate_synthetase"/>
</dbReference>
<gene>
    <name evidence="12" type="ORF">CCMA1212_001503</name>
</gene>
<dbReference type="EMBL" id="PPTA01000002">
    <property type="protein sequence ID" value="TFB06224.1"/>
    <property type="molecule type" value="Genomic_DNA"/>
</dbReference>
<dbReference type="InterPro" id="IPR033128">
    <property type="entry name" value="Adenylosuccin_syn_Lys_AS"/>
</dbReference>
<keyword evidence="8 9" id="KW-0342">GTP-binding</keyword>
<feature type="active site" description="Proton acceptor" evidence="9">
    <location>
        <position position="12"/>
    </location>
</feature>
<accession>A0ABY2HF22</accession>
<feature type="active site" evidence="10">
    <location>
        <position position="140"/>
    </location>
</feature>
<dbReference type="RefSeq" id="XP_073562425.1">
    <property type="nucleotide sequence ID" value="XM_073698926.1"/>
</dbReference>
<dbReference type="InterPro" id="IPR042111">
    <property type="entry name" value="Adenylosuccinate_synth_dom3"/>
</dbReference>
<evidence type="ECO:0000313" key="12">
    <source>
        <dbReference type="EMBL" id="TFB06224.1"/>
    </source>
</evidence>
<comment type="similarity">
    <text evidence="9 11">Belongs to the adenylosuccinate synthetase family.</text>
</comment>
<dbReference type="Pfam" id="PF00709">
    <property type="entry name" value="Adenylsucc_synt"/>
    <property type="match status" value="1"/>
</dbReference>
<proteinExistence type="inferred from homology"/>
<dbReference type="GeneID" id="300573376"/>
<evidence type="ECO:0000256" key="8">
    <source>
        <dbReference type="ARBA" id="ARBA00023134"/>
    </source>
</evidence>
<feature type="binding site" evidence="9">
    <location>
        <begin position="12"/>
        <end position="15"/>
    </location>
    <ligand>
        <name>IMP</name>
        <dbReference type="ChEBI" id="CHEBI:58053"/>
    </ligand>
</feature>